<gene>
    <name evidence="9" type="ORF">LX81_02829</name>
</gene>
<dbReference type="GO" id="GO:0022857">
    <property type="term" value="F:transmembrane transporter activity"/>
    <property type="evidence" value="ECO:0007669"/>
    <property type="project" value="InterPro"/>
</dbReference>
<feature type="transmembrane region" description="Helical" evidence="7">
    <location>
        <begin position="41"/>
        <end position="59"/>
    </location>
</feature>
<feature type="domain" description="Major facilitator superfamily (MFS) profile" evidence="8">
    <location>
        <begin position="29"/>
        <end position="439"/>
    </location>
</feature>
<comment type="caution">
    <text evidence="9">The sequence shown here is derived from an EMBL/GenBank/DDBJ whole genome shotgun (WGS) entry which is preliminary data.</text>
</comment>
<evidence type="ECO:0000256" key="4">
    <source>
        <dbReference type="ARBA" id="ARBA00022692"/>
    </source>
</evidence>
<dbReference type="AlphaFoldDB" id="A0A2W7N219"/>
<evidence type="ECO:0000313" key="10">
    <source>
        <dbReference type="Proteomes" id="UP000248916"/>
    </source>
</evidence>
<comment type="subcellular location">
    <subcellularLocation>
        <location evidence="1">Cell membrane</location>
        <topology evidence="1">Multi-pass membrane protein</topology>
    </subcellularLocation>
</comment>
<protein>
    <submittedName>
        <fullName evidence="9">Sugar phosphate permease</fullName>
    </submittedName>
</protein>
<sequence>MADSPESALETEARRINAEGDHEVNPADVAVGVVIGRTSEFFDFFVFAVASVIVFPARVFPYVDAATGTIFCFAIFALAFVARPMGTVIFNHIDRRHGKSARLTSALFMLGTATVALGFLPAYETIGHWSLVILVALRLVQGLAIGGSWDGLASLLALDAPENRRSYYTMIPQIGAAVGFLVATGLFAYFLAVLSPEDFYDWGWRYPFFVAFAINVVALFARLRIVATPEYTKLFRARELQPEPIIGTLRKEAPTIALGAFVPLATFALFHMMTVFPLSWIFLYTDEEPWRFLTISSIASAFFLAGIVASGWLAGKYGRWRLLRDCAMATAAFSGFAPQFLDGGVLGEIFFMFSGFALLGVCFGQSSGMVADRFSKRYRYTGSAITSDLAWLFGAGFAPLAALALSTYFGLIAAGAYLLSGALCTLIALSIVKRFRQDRVTVS</sequence>
<accession>A0A2W7N219</accession>
<keyword evidence="4 7" id="KW-0812">Transmembrane</keyword>
<proteinExistence type="predicted"/>
<feature type="transmembrane region" description="Helical" evidence="7">
    <location>
        <begin position="204"/>
        <end position="223"/>
    </location>
</feature>
<name>A0A2W7N219_9RHOB</name>
<dbReference type="Pfam" id="PF07690">
    <property type="entry name" value="MFS_1"/>
    <property type="match status" value="1"/>
</dbReference>
<evidence type="ECO:0000256" key="6">
    <source>
        <dbReference type="ARBA" id="ARBA00023136"/>
    </source>
</evidence>
<feature type="transmembrane region" description="Helical" evidence="7">
    <location>
        <begin position="346"/>
        <end position="364"/>
    </location>
</feature>
<dbReference type="EMBL" id="QKZL01000013">
    <property type="protein sequence ID" value="PZX14455.1"/>
    <property type="molecule type" value="Genomic_DNA"/>
</dbReference>
<feature type="transmembrane region" description="Helical" evidence="7">
    <location>
        <begin position="411"/>
        <end position="432"/>
    </location>
</feature>
<keyword evidence="10" id="KW-1185">Reference proteome</keyword>
<evidence type="ECO:0000256" key="7">
    <source>
        <dbReference type="SAM" id="Phobius"/>
    </source>
</evidence>
<feature type="transmembrane region" description="Helical" evidence="7">
    <location>
        <begin position="65"/>
        <end position="82"/>
    </location>
</feature>
<keyword evidence="2" id="KW-0813">Transport</keyword>
<dbReference type="RefSeq" id="WP_111537932.1">
    <property type="nucleotide sequence ID" value="NZ_QKZL01000013.1"/>
</dbReference>
<reference evidence="9 10" key="1">
    <citation type="submission" date="2018-06" db="EMBL/GenBank/DDBJ databases">
        <title>Genomic Encyclopedia of Archaeal and Bacterial Type Strains, Phase II (KMG-II): from individual species to whole genera.</title>
        <authorList>
            <person name="Goeker M."/>
        </authorList>
    </citation>
    <scope>NUCLEOTIDE SEQUENCE [LARGE SCALE GENOMIC DNA]</scope>
    <source>
        <strain evidence="9 10">DSM 22009</strain>
    </source>
</reference>
<keyword evidence="6 7" id="KW-0472">Membrane</keyword>
<dbReference type="OrthoDB" id="9783227at2"/>
<keyword evidence="5 7" id="KW-1133">Transmembrane helix</keyword>
<feature type="transmembrane region" description="Helical" evidence="7">
    <location>
        <begin position="256"/>
        <end position="284"/>
    </location>
</feature>
<dbReference type="InterPro" id="IPR036259">
    <property type="entry name" value="MFS_trans_sf"/>
</dbReference>
<dbReference type="PANTHER" id="PTHR43045:SF2">
    <property type="entry name" value="INNER MEMBRANE METABOLITE TRANSPORT PROTEIN YHJE"/>
    <property type="match status" value="1"/>
</dbReference>
<dbReference type="InterPro" id="IPR011701">
    <property type="entry name" value="MFS"/>
</dbReference>
<dbReference type="PROSITE" id="PS50850">
    <property type="entry name" value="MFS"/>
    <property type="match status" value="1"/>
</dbReference>
<dbReference type="Proteomes" id="UP000248916">
    <property type="component" value="Unassembled WGS sequence"/>
</dbReference>
<dbReference type="Gene3D" id="1.20.1250.20">
    <property type="entry name" value="MFS general substrate transporter like domains"/>
    <property type="match status" value="1"/>
</dbReference>
<evidence type="ECO:0000256" key="5">
    <source>
        <dbReference type="ARBA" id="ARBA00022989"/>
    </source>
</evidence>
<feature type="transmembrane region" description="Helical" evidence="7">
    <location>
        <begin position="290"/>
        <end position="315"/>
    </location>
</feature>
<evidence type="ECO:0000256" key="2">
    <source>
        <dbReference type="ARBA" id="ARBA00022448"/>
    </source>
</evidence>
<evidence type="ECO:0000259" key="8">
    <source>
        <dbReference type="PROSITE" id="PS50850"/>
    </source>
</evidence>
<keyword evidence="3" id="KW-1003">Cell membrane</keyword>
<dbReference type="InterPro" id="IPR020846">
    <property type="entry name" value="MFS_dom"/>
</dbReference>
<feature type="transmembrane region" description="Helical" evidence="7">
    <location>
        <begin position="170"/>
        <end position="192"/>
    </location>
</feature>
<evidence type="ECO:0000313" key="9">
    <source>
        <dbReference type="EMBL" id="PZX14455.1"/>
    </source>
</evidence>
<feature type="transmembrane region" description="Helical" evidence="7">
    <location>
        <begin position="129"/>
        <end position="158"/>
    </location>
</feature>
<dbReference type="PANTHER" id="PTHR43045">
    <property type="entry name" value="SHIKIMATE TRANSPORTER"/>
    <property type="match status" value="1"/>
</dbReference>
<organism evidence="9 10">
    <name type="scientific">Palleronia aestuarii</name>
    <dbReference type="NCBI Taxonomy" id="568105"/>
    <lineage>
        <taxon>Bacteria</taxon>
        <taxon>Pseudomonadati</taxon>
        <taxon>Pseudomonadota</taxon>
        <taxon>Alphaproteobacteria</taxon>
        <taxon>Rhodobacterales</taxon>
        <taxon>Roseobacteraceae</taxon>
        <taxon>Palleronia</taxon>
    </lineage>
</organism>
<dbReference type="SUPFAM" id="SSF103473">
    <property type="entry name" value="MFS general substrate transporter"/>
    <property type="match status" value="1"/>
</dbReference>
<evidence type="ECO:0000256" key="1">
    <source>
        <dbReference type="ARBA" id="ARBA00004651"/>
    </source>
</evidence>
<feature type="transmembrane region" description="Helical" evidence="7">
    <location>
        <begin position="385"/>
        <end position="405"/>
    </location>
</feature>
<feature type="transmembrane region" description="Helical" evidence="7">
    <location>
        <begin position="103"/>
        <end position="123"/>
    </location>
</feature>
<feature type="transmembrane region" description="Helical" evidence="7">
    <location>
        <begin position="322"/>
        <end position="340"/>
    </location>
</feature>
<dbReference type="GO" id="GO:0005886">
    <property type="term" value="C:plasma membrane"/>
    <property type="evidence" value="ECO:0007669"/>
    <property type="project" value="UniProtKB-SubCell"/>
</dbReference>
<evidence type="ECO:0000256" key="3">
    <source>
        <dbReference type="ARBA" id="ARBA00022475"/>
    </source>
</evidence>